<gene>
    <name evidence="1" type="ORF">FKW44_024806</name>
</gene>
<keyword evidence="2" id="KW-1185">Reference proteome</keyword>
<dbReference type="AlphaFoldDB" id="A0A7T8GLL4"/>
<protein>
    <submittedName>
        <fullName evidence="1">Sarcoglycan delta</fullName>
    </submittedName>
</protein>
<name>A0A7T8GLL4_CALRO</name>
<evidence type="ECO:0000313" key="2">
    <source>
        <dbReference type="Proteomes" id="UP000595437"/>
    </source>
</evidence>
<evidence type="ECO:0000313" key="1">
    <source>
        <dbReference type="EMBL" id="QQP32480.1"/>
    </source>
</evidence>
<dbReference type="EMBL" id="CP045909">
    <property type="protein sequence ID" value="QQP32480.1"/>
    <property type="molecule type" value="Genomic_DNA"/>
</dbReference>
<dbReference type="OrthoDB" id="8881719at2759"/>
<organism evidence="1 2">
    <name type="scientific">Caligus rogercresseyi</name>
    <name type="common">Sea louse</name>
    <dbReference type="NCBI Taxonomy" id="217165"/>
    <lineage>
        <taxon>Eukaryota</taxon>
        <taxon>Metazoa</taxon>
        <taxon>Ecdysozoa</taxon>
        <taxon>Arthropoda</taxon>
        <taxon>Crustacea</taxon>
        <taxon>Multicrustacea</taxon>
        <taxon>Hexanauplia</taxon>
        <taxon>Copepoda</taxon>
        <taxon>Siphonostomatoida</taxon>
        <taxon>Caligidae</taxon>
        <taxon>Caligus</taxon>
    </lineage>
</organism>
<reference evidence="2" key="1">
    <citation type="submission" date="2021-01" db="EMBL/GenBank/DDBJ databases">
        <title>Caligus Genome Assembly.</title>
        <authorList>
            <person name="Gallardo-Escarate C."/>
        </authorList>
    </citation>
    <scope>NUCLEOTIDE SEQUENCE [LARGE SCALE GENOMIC DNA]</scope>
</reference>
<proteinExistence type="predicted"/>
<accession>A0A7T8GLL4</accession>
<feature type="non-terminal residue" evidence="1">
    <location>
        <position position="1"/>
    </location>
</feature>
<sequence length="71" mass="7943">ILLESGSLYFTSLRPQNHSLVPHHRKHGSRKAFPGGSKGNKAFQLCSCRDGKLFVAHPRKTCIADYHICSH</sequence>
<dbReference type="Proteomes" id="UP000595437">
    <property type="component" value="Chromosome 20"/>
</dbReference>